<name>A0A918FBX0_9DEIO</name>
<reference evidence="2" key="2">
    <citation type="submission" date="2020-09" db="EMBL/GenBank/DDBJ databases">
        <authorList>
            <person name="Sun Q."/>
            <person name="Ohkuma M."/>
        </authorList>
    </citation>
    <scope>NUCLEOTIDE SEQUENCE</scope>
    <source>
        <strain evidence="2">JCM 31311</strain>
    </source>
</reference>
<protein>
    <submittedName>
        <fullName evidence="2">Uncharacterized protein</fullName>
    </submittedName>
</protein>
<dbReference type="Proteomes" id="UP000603865">
    <property type="component" value="Unassembled WGS sequence"/>
</dbReference>
<evidence type="ECO:0000313" key="3">
    <source>
        <dbReference type="Proteomes" id="UP000603865"/>
    </source>
</evidence>
<comment type="caution">
    <text evidence="2">The sequence shown here is derived from an EMBL/GenBank/DDBJ whole genome shotgun (WGS) entry which is preliminary data.</text>
</comment>
<organism evidence="2 3">
    <name type="scientific">Deinococcus ruber</name>
    <dbReference type="NCBI Taxonomy" id="1848197"/>
    <lineage>
        <taxon>Bacteria</taxon>
        <taxon>Thermotogati</taxon>
        <taxon>Deinococcota</taxon>
        <taxon>Deinococci</taxon>
        <taxon>Deinococcales</taxon>
        <taxon>Deinococcaceae</taxon>
        <taxon>Deinococcus</taxon>
    </lineage>
</organism>
<feature type="chain" id="PRO_5037241414" evidence="1">
    <location>
        <begin position="22"/>
        <end position="88"/>
    </location>
</feature>
<keyword evidence="1" id="KW-0732">Signal</keyword>
<dbReference type="EMBL" id="BMQL01000045">
    <property type="protein sequence ID" value="GGR29018.1"/>
    <property type="molecule type" value="Genomic_DNA"/>
</dbReference>
<dbReference type="RefSeq" id="WP_189092780.1">
    <property type="nucleotide sequence ID" value="NZ_BMQL01000045.1"/>
</dbReference>
<proteinExistence type="predicted"/>
<reference evidence="2" key="1">
    <citation type="journal article" date="2014" name="Int. J. Syst. Evol. Microbiol.">
        <title>Complete genome sequence of Corynebacterium casei LMG S-19264T (=DSM 44701T), isolated from a smear-ripened cheese.</title>
        <authorList>
            <consortium name="US DOE Joint Genome Institute (JGI-PGF)"/>
            <person name="Walter F."/>
            <person name="Albersmeier A."/>
            <person name="Kalinowski J."/>
            <person name="Ruckert C."/>
        </authorList>
    </citation>
    <scope>NUCLEOTIDE SEQUENCE</scope>
    <source>
        <strain evidence="2">JCM 31311</strain>
    </source>
</reference>
<evidence type="ECO:0000256" key="1">
    <source>
        <dbReference type="SAM" id="SignalP"/>
    </source>
</evidence>
<evidence type="ECO:0000313" key="2">
    <source>
        <dbReference type="EMBL" id="GGR29018.1"/>
    </source>
</evidence>
<feature type="signal peptide" evidence="1">
    <location>
        <begin position="1"/>
        <end position="21"/>
    </location>
</feature>
<keyword evidence="3" id="KW-1185">Reference proteome</keyword>
<accession>A0A918FBX0</accession>
<dbReference type="AlphaFoldDB" id="A0A918FBX0"/>
<sequence>MNTFRVAALLTLVIAGSVASAATTVTSTTTRTTTVTRAQMHTANNLARYSRVTTNNLSRYSRAACAKHKGVMIKQKSNGKLVCVAKLR</sequence>
<gene>
    <name evidence="2" type="ORF">GCM10008957_45160</name>
</gene>